<keyword evidence="2" id="KW-0597">Phosphoprotein</keyword>
<dbReference type="PIRSF" id="PIRSF006091">
    <property type="entry name" value="E_trnsport_RnfG"/>
    <property type="match status" value="1"/>
</dbReference>
<evidence type="ECO:0000256" key="2">
    <source>
        <dbReference type="ARBA" id="ARBA00022553"/>
    </source>
</evidence>
<evidence type="ECO:0000256" key="3">
    <source>
        <dbReference type="ARBA" id="ARBA00022630"/>
    </source>
</evidence>
<comment type="caution">
    <text evidence="7">The sequence shown here is derived from an EMBL/GenBank/DDBJ whole genome shotgun (WGS) entry which is preliminary data.</text>
</comment>
<dbReference type="PANTHER" id="PTHR36118:SF1">
    <property type="entry name" value="ION-TRANSLOCATING OXIDOREDUCTASE COMPLEX SUBUNIT G"/>
    <property type="match status" value="1"/>
</dbReference>
<evidence type="ECO:0000256" key="5">
    <source>
        <dbReference type="ARBA" id="ARBA00022982"/>
    </source>
</evidence>
<dbReference type="SMART" id="SM00900">
    <property type="entry name" value="FMN_bind"/>
    <property type="match status" value="1"/>
</dbReference>
<dbReference type="GO" id="GO:0009055">
    <property type="term" value="F:electron transfer activity"/>
    <property type="evidence" value="ECO:0007669"/>
    <property type="project" value="InterPro"/>
</dbReference>
<keyword evidence="5" id="KW-0249">Electron transport</keyword>
<feature type="domain" description="FMN-binding" evidence="6">
    <location>
        <begin position="81"/>
        <end position="167"/>
    </location>
</feature>
<dbReference type="PANTHER" id="PTHR36118">
    <property type="entry name" value="ION-TRANSLOCATING OXIDOREDUCTASE COMPLEX SUBUNIT G"/>
    <property type="match status" value="1"/>
</dbReference>
<keyword evidence="1" id="KW-0813">Transport</keyword>
<proteinExistence type="predicted"/>
<evidence type="ECO:0000256" key="1">
    <source>
        <dbReference type="ARBA" id="ARBA00022448"/>
    </source>
</evidence>
<dbReference type="InterPro" id="IPR007329">
    <property type="entry name" value="FMN-bd"/>
</dbReference>
<dbReference type="EMBL" id="SHAG01000015">
    <property type="protein sequence ID" value="RZO76245.1"/>
    <property type="molecule type" value="Genomic_DNA"/>
</dbReference>
<accession>A0A520S197</accession>
<sequence length="169" mass="19184">MSLKLFTFVVLTLICGISITGLHTFKSEQIEYNRKEFALRTIKQLVNQKQFSLVQINDERYAIKYQNAYDGAVFKIRTPSGYNGEIILWIATNSAGYIRGVRVLEHKETSGIGDLIDIEVSDWIHQFIGMSLKNNWTYDNSDIDHVSGATITTRAVTKAVFDALKVETE</sequence>
<reference evidence="7 8" key="1">
    <citation type="submission" date="2019-02" db="EMBL/GenBank/DDBJ databases">
        <title>Prokaryotic population dynamics and viral predation in marine succession experiment using metagenomics: the confinement effect.</title>
        <authorList>
            <person name="Haro-Moreno J.M."/>
            <person name="Rodriguez-Valera F."/>
            <person name="Lopez-Perez M."/>
        </authorList>
    </citation>
    <scope>NUCLEOTIDE SEQUENCE [LARGE SCALE GENOMIC DNA]</scope>
    <source>
        <strain evidence="7">MED-G157</strain>
    </source>
</reference>
<evidence type="ECO:0000256" key="4">
    <source>
        <dbReference type="ARBA" id="ARBA00022643"/>
    </source>
</evidence>
<dbReference type="Proteomes" id="UP000316199">
    <property type="component" value="Unassembled WGS sequence"/>
</dbReference>
<organism evidence="7 8">
    <name type="scientific">OM182 bacterium</name>
    <dbReference type="NCBI Taxonomy" id="2510334"/>
    <lineage>
        <taxon>Bacteria</taxon>
        <taxon>Pseudomonadati</taxon>
        <taxon>Pseudomonadota</taxon>
        <taxon>Gammaproteobacteria</taxon>
        <taxon>OMG group</taxon>
        <taxon>OM182 clade</taxon>
    </lineage>
</organism>
<gene>
    <name evidence="7" type="ORF">EVA68_04940</name>
</gene>
<protein>
    <submittedName>
        <fullName evidence="7">FMN-binding protein</fullName>
    </submittedName>
</protein>
<dbReference type="AlphaFoldDB" id="A0A520S197"/>
<evidence type="ECO:0000259" key="6">
    <source>
        <dbReference type="SMART" id="SM00900"/>
    </source>
</evidence>
<evidence type="ECO:0000313" key="8">
    <source>
        <dbReference type="Proteomes" id="UP000316199"/>
    </source>
</evidence>
<keyword evidence="3" id="KW-0285">Flavoprotein</keyword>
<dbReference type="GO" id="GO:0022900">
    <property type="term" value="P:electron transport chain"/>
    <property type="evidence" value="ECO:0007669"/>
    <property type="project" value="InterPro"/>
</dbReference>
<dbReference type="GO" id="GO:0010181">
    <property type="term" value="F:FMN binding"/>
    <property type="evidence" value="ECO:0007669"/>
    <property type="project" value="InterPro"/>
</dbReference>
<dbReference type="GO" id="GO:0005886">
    <property type="term" value="C:plasma membrane"/>
    <property type="evidence" value="ECO:0007669"/>
    <property type="project" value="InterPro"/>
</dbReference>
<dbReference type="Pfam" id="PF04205">
    <property type="entry name" value="FMN_bind"/>
    <property type="match status" value="1"/>
</dbReference>
<evidence type="ECO:0000313" key="7">
    <source>
        <dbReference type="EMBL" id="RZO76245.1"/>
    </source>
</evidence>
<dbReference type="InterPro" id="IPR010209">
    <property type="entry name" value="Ion_transpt_RnfG/RsxG"/>
</dbReference>
<name>A0A520S197_9GAMM</name>
<keyword evidence="4" id="KW-0288">FMN</keyword>